<dbReference type="Proteomes" id="UP000799437">
    <property type="component" value="Unassembled WGS sequence"/>
</dbReference>
<name>A0A6A6WK36_9PEZI</name>
<feature type="compositionally biased region" description="Gly residues" evidence="1">
    <location>
        <begin position="49"/>
        <end position="60"/>
    </location>
</feature>
<accession>A0A6A6WK36</accession>
<reference evidence="2" key="1">
    <citation type="journal article" date="2020" name="Stud. Mycol.">
        <title>101 Dothideomycetes genomes: a test case for predicting lifestyles and emergence of pathogens.</title>
        <authorList>
            <person name="Haridas S."/>
            <person name="Albert R."/>
            <person name="Binder M."/>
            <person name="Bloem J."/>
            <person name="Labutti K."/>
            <person name="Salamov A."/>
            <person name="Andreopoulos B."/>
            <person name="Baker S."/>
            <person name="Barry K."/>
            <person name="Bills G."/>
            <person name="Bluhm B."/>
            <person name="Cannon C."/>
            <person name="Castanera R."/>
            <person name="Culley D."/>
            <person name="Daum C."/>
            <person name="Ezra D."/>
            <person name="Gonzalez J."/>
            <person name="Henrissat B."/>
            <person name="Kuo A."/>
            <person name="Liang C."/>
            <person name="Lipzen A."/>
            <person name="Lutzoni F."/>
            <person name="Magnuson J."/>
            <person name="Mondo S."/>
            <person name="Nolan M."/>
            <person name="Ohm R."/>
            <person name="Pangilinan J."/>
            <person name="Park H.-J."/>
            <person name="Ramirez L."/>
            <person name="Alfaro M."/>
            <person name="Sun H."/>
            <person name="Tritt A."/>
            <person name="Yoshinaga Y."/>
            <person name="Zwiers L.-H."/>
            <person name="Turgeon B."/>
            <person name="Goodwin S."/>
            <person name="Spatafora J."/>
            <person name="Crous P."/>
            <person name="Grigoriev I."/>
        </authorList>
    </citation>
    <scope>NUCLEOTIDE SEQUENCE</scope>
    <source>
        <strain evidence="2">CBS 121739</strain>
    </source>
</reference>
<dbReference type="GeneID" id="54490308"/>
<gene>
    <name evidence="2" type="ORF">EJ05DRAFT_535488</name>
</gene>
<dbReference type="RefSeq" id="XP_033604692.1">
    <property type="nucleotide sequence ID" value="XM_033749254.1"/>
</dbReference>
<keyword evidence="3" id="KW-1185">Reference proteome</keyword>
<proteinExistence type="predicted"/>
<sequence>MWQKLLLSPLYARKALIIKITKPLYQAIPTTTMATVDYAPGSHATGTPGRSGSGGSGGRGPPKQPPKSHDDDYCVSPETESSHEGIDSEYDEEILPDGRKNFKARLTVENLERFRAGNDAKIKKFIPMMAQLDVASTRRHKVDLSRPHFRHPALIHVRSKV</sequence>
<dbReference type="AlphaFoldDB" id="A0A6A6WK36"/>
<evidence type="ECO:0000313" key="2">
    <source>
        <dbReference type="EMBL" id="KAF2762241.1"/>
    </source>
</evidence>
<evidence type="ECO:0000256" key="1">
    <source>
        <dbReference type="SAM" id="MobiDB-lite"/>
    </source>
</evidence>
<feature type="region of interest" description="Disordered" evidence="1">
    <location>
        <begin position="39"/>
        <end position="94"/>
    </location>
</feature>
<feature type="non-terminal residue" evidence="2">
    <location>
        <position position="161"/>
    </location>
</feature>
<organism evidence="2 3">
    <name type="scientific">Pseudovirgaria hyperparasitica</name>
    <dbReference type="NCBI Taxonomy" id="470096"/>
    <lineage>
        <taxon>Eukaryota</taxon>
        <taxon>Fungi</taxon>
        <taxon>Dikarya</taxon>
        <taxon>Ascomycota</taxon>
        <taxon>Pezizomycotina</taxon>
        <taxon>Dothideomycetes</taxon>
        <taxon>Dothideomycetes incertae sedis</taxon>
        <taxon>Acrospermales</taxon>
        <taxon>Acrospermaceae</taxon>
        <taxon>Pseudovirgaria</taxon>
    </lineage>
</organism>
<evidence type="ECO:0000313" key="3">
    <source>
        <dbReference type="Proteomes" id="UP000799437"/>
    </source>
</evidence>
<protein>
    <submittedName>
        <fullName evidence="2">Uncharacterized protein</fullName>
    </submittedName>
</protein>
<dbReference type="EMBL" id="ML996566">
    <property type="protein sequence ID" value="KAF2762241.1"/>
    <property type="molecule type" value="Genomic_DNA"/>
</dbReference>